<organism evidence="2 3">
    <name type="scientific">Poriferisphaera corsica</name>
    <dbReference type="NCBI Taxonomy" id="2528020"/>
    <lineage>
        <taxon>Bacteria</taxon>
        <taxon>Pseudomonadati</taxon>
        <taxon>Planctomycetota</taxon>
        <taxon>Phycisphaerae</taxon>
        <taxon>Phycisphaerales</taxon>
        <taxon>Phycisphaeraceae</taxon>
        <taxon>Poriferisphaera</taxon>
    </lineage>
</organism>
<dbReference type="Proteomes" id="UP000317369">
    <property type="component" value="Chromosome"/>
</dbReference>
<dbReference type="RefSeq" id="WP_145077522.1">
    <property type="nucleotide sequence ID" value="NZ_CP036425.1"/>
</dbReference>
<evidence type="ECO:0000256" key="1">
    <source>
        <dbReference type="SAM" id="SignalP"/>
    </source>
</evidence>
<dbReference type="EMBL" id="CP036425">
    <property type="protein sequence ID" value="QDU34013.1"/>
    <property type="molecule type" value="Genomic_DNA"/>
</dbReference>
<proteinExistence type="predicted"/>
<reference evidence="2 3" key="1">
    <citation type="submission" date="2019-02" db="EMBL/GenBank/DDBJ databases">
        <title>Deep-cultivation of Planctomycetes and their phenomic and genomic characterization uncovers novel biology.</title>
        <authorList>
            <person name="Wiegand S."/>
            <person name="Jogler M."/>
            <person name="Boedeker C."/>
            <person name="Pinto D."/>
            <person name="Vollmers J."/>
            <person name="Rivas-Marin E."/>
            <person name="Kohn T."/>
            <person name="Peeters S.H."/>
            <person name="Heuer A."/>
            <person name="Rast P."/>
            <person name="Oberbeckmann S."/>
            <person name="Bunk B."/>
            <person name="Jeske O."/>
            <person name="Meyerdierks A."/>
            <person name="Storesund J.E."/>
            <person name="Kallscheuer N."/>
            <person name="Luecker S."/>
            <person name="Lage O.M."/>
            <person name="Pohl T."/>
            <person name="Merkel B.J."/>
            <person name="Hornburger P."/>
            <person name="Mueller R.-W."/>
            <person name="Bruemmer F."/>
            <person name="Labrenz M."/>
            <person name="Spormann A.M."/>
            <person name="Op den Camp H."/>
            <person name="Overmann J."/>
            <person name="Amann R."/>
            <person name="Jetten M.S.M."/>
            <person name="Mascher T."/>
            <person name="Medema M.H."/>
            <person name="Devos D.P."/>
            <person name="Kaster A.-K."/>
            <person name="Ovreas L."/>
            <person name="Rohde M."/>
            <person name="Galperin M.Y."/>
            <person name="Jogler C."/>
        </authorList>
    </citation>
    <scope>NUCLEOTIDE SEQUENCE [LARGE SCALE GENOMIC DNA]</scope>
    <source>
        <strain evidence="2 3">KS4</strain>
    </source>
</reference>
<feature type="chain" id="PRO_5021709364" description="Copper amine oxidase" evidence="1">
    <location>
        <begin position="24"/>
        <end position="404"/>
    </location>
</feature>
<gene>
    <name evidence="2" type="ORF">KS4_20740</name>
</gene>
<keyword evidence="3" id="KW-1185">Reference proteome</keyword>
<accession>A0A517YUS7</accession>
<dbReference type="OrthoDB" id="623809at2"/>
<protein>
    <recommendedName>
        <fullName evidence="4">Copper amine oxidase</fullName>
    </recommendedName>
</protein>
<evidence type="ECO:0000313" key="2">
    <source>
        <dbReference type="EMBL" id="QDU34013.1"/>
    </source>
</evidence>
<sequence length="404" mass="45040" precursor="true">MRLTYPSFILCACTLLFTAAVNAQVPSGADGELSKALASSKPGQQINAPQLNLTTTSTPIIELTRTPIDGPQFLLSDMPEYFHIGNGIAMQERVSAGTVRLYTYHVPTPASPKKKISAVIENLGNEPLIFKFTRYAFPTPGSYYQKVAKEGMTDFFKAAPPFKRARRLKPGERMVIDPQMDKYITKKDDLVHAWHEFTISQGARITVFQADPEDNPLTVIDTLPKLPRQFKDHPRSGAGRGLFKQADYLVTPAEKDHVYDTADGIKQLILADGKRDTWMTGYDHIADLPTTNKGNYGAIYNIKINWKSSDKRNLALIAYTPEGTGKWCQNRAMVLKVNHGSQRGGTIQIPSKNITWKQFPEVVLIQNFARKANKEIQTIELTYTPPGASCLPIPFVLVPYDPNP</sequence>
<dbReference type="KEGG" id="pcor:KS4_20740"/>
<feature type="signal peptide" evidence="1">
    <location>
        <begin position="1"/>
        <end position="23"/>
    </location>
</feature>
<name>A0A517YUS7_9BACT</name>
<keyword evidence="1" id="KW-0732">Signal</keyword>
<evidence type="ECO:0008006" key="4">
    <source>
        <dbReference type="Google" id="ProtNLM"/>
    </source>
</evidence>
<evidence type="ECO:0000313" key="3">
    <source>
        <dbReference type="Proteomes" id="UP000317369"/>
    </source>
</evidence>
<dbReference type="AlphaFoldDB" id="A0A517YUS7"/>